<accession>W2RVW1</accession>
<dbReference type="GeneID" id="19972208"/>
<dbReference type="STRING" id="1220924.W2RVW1"/>
<feature type="compositionally biased region" description="Low complexity" evidence="1">
    <location>
        <begin position="550"/>
        <end position="561"/>
    </location>
</feature>
<dbReference type="Proteomes" id="UP000030752">
    <property type="component" value="Unassembled WGS sequence"/>
</dbReference>
<feature type="compositionally biased region" description="Polar residues" evidence="1">
    <location>
        <begin position="531"/>
        <end position="542"/>
    </location>
</feature>
<keyword evidence="4" id="KW-1185">Reference proteome</keyword>
<dbReference type="PANTHER" id="PTHR28535">
    <property type="entry name" value="ZINC FINGER GRF-TYPE CONTAINING 1"/>
    <property type="match status" value="1"/>
</dbReference>
<name>W2RVW1_CYPE1</name>
<proteinExistence type="predicted"/>
<dbReference type="PANTHER" id="PTHR28535:SF1">
    <property type="entry name" value="PROTEIN ZGRF1"/>
    <property type="match status" value="1"/>
</dbReference>
<feature type="region of interest" description="Disordered" evidence="1">
    <location>
        <begin position="159"/>
        <end position="325"/>
    </location>
</feature>
<dbReference type="GO" id="GO:0005634">
    <property type="term" value="C:nucleus"/>
    <property type="evidence" value="ECO:0007669"/>
    <property type="project" value="TreeGrafter"/>
</dbReference>
<evidence type="ECO:0000313" key="3">
    <source>
        <dbReference type="EMBL" id="ETN40592.1"/>
    </source>
</evidence>
<dbReference type="InterPro" id="IPR052800">
    <property type="entry name" value="DNA_Repair_Helicase_ZGRF1"/>
</dbReference>
<dbReference type="HOGENOM" id="CLU_413333_0_0_1"/>
<feature type="compositionally biased region" description="Polar residues" evidence="1">
    <location>
        <begin position="430"/>
        <end position="451"/>
    </location>
</feature>
<dbReference type="GO" id="GO:0006302">
    <property type="term" value="P:double-strand break repair"/>
    <property type="evidence" value="ECO:0007669"/>
    <property type="project" value="TreeGrafter"/>
</dbReference>
<feature type="compositionally biased region" description="Polar residues" evidence="1">
    <location>
        <begin position="1"/>
        <end position="18"/>
    </location>
</feature>
<feature type="compositionally biased region" description="Pro residues" evidence="1">
    <location>
        <begin position="576"/>
        <end position="591"/>
    </location>
</feature>
<feature type="region of interest" description="Disordered" evidence="1">
    <location>
        <begin position="510"/>
        <end position="607"/>
    </location>
</feature>
<feature type="region of interest" description="Disordered" evidence="1">
    <location>
        <begin position="621"/>
        <end position="645"/>
    </location>
</feature>
<gene>
    <name evidence="3" type="ORF">HMPREF1541_04869</name>
</gene>
<feature type="compositionally biased region" description="Polar residues" evidence="1">
    <location>
        <begin position="386"/>
        <end position="397"/>
    </location>
</feature>
<organism evidence="3 4">
    <name type="scientific">Cyphellophora europaea (strain CBS 101466)</name>
    <name type="common">Phialophora europaea</name>
    <dbReference type="NCBI Taxonomy" id="1220924"/>
    <lineage>
        <taxon>Eukaryota</taxon>
        <taxon>Fungi</taxon>
        <taxon>Dikarya</taxon>
        <taxon>Ascomycota</taxon>
        <taxon>Pezizomycotina</taxon>
        <taxon>Eurotiomycetes</taxon>
        <taxon>Chaetothyriomycetidae</taxon>
        <taxon>Chaetothyriales</taxon>
        <taxon>Cyphellophoraceae</taxon>
        <taxon>Cyphellophora</taxon>
    </lineage>
</organism>
<protein>
    <recommendedName>
        <fullName evidence="2">5'-3' DNA helicase ZGRF1-like N-terminal domain-containing protein</fullName>
    </recommendedName>
</protein>
<dbReference type="OrthoDB" id="4160990at2759"/>
<reference evidence="3 4" key="1">
    <citation type="submission" date="2013-03" db="EMBL/GenBank/DDBJ databases">
        <title>The Genome Sequence of Phialophora europaea CBS 101466.</title>
        <authorList>
            <consortium name="The Broad Institute Genomics Platform"/>
            <person name="Cuomo C."/>
            <person name="de Hoog S."/>
            <person name="Gorbushina A."/>
            <person name="Walker B."/>
            <person name="Young S.K."/>
            <person name="Zeng Q."/>
            <person name="Gargeya S."/>
            <person name="Fitzgerald M."/>
            <person name="Haas B."/>
            <person name="Abouelleil A."/>
            <person name="Allen A.W."/>
            <person name="Alvarado L."/>
            <person name="Arachchi H.M."/>
            <person name="Berlin A.M."/>
            <person name="Chapman S.B."/>
            <person name="Gainer-Dewar J."/>
            <person name="Goldberg J."/>
            <person name="Griggs A."/>
            <person name="Gujja S."/>
            <person name="Hansen M."/>
            <person name="Howarth C."/>
            <person name="Imamovic A."/>
            <person name="Ireland A."/>
            <person name="Larimer J."/>
            <person name="McCowan C."/>
            <person name="Murphy C."/>
            <person name="Pearson M."/>
            <person name="Poon T.W."/>
            <person name="Priest M."/>
            <person name="Roberts A."/>
            <person name="Saif S."/>
            <person name="Shea T."/>
            <person name="Sisk P."/>
            <person name="Sykes S."/>
            <person name="Wortman J."/>
            <person name="Nusbaum C."/>
            <person name="Birren B."/>
        </authorList>
    </citation>
    <scope>NUCLEOTIDE SEQUENCE [LARGE SCALE GENOMIC DNA]</scope>
    <source>
        <strain evidence="3 4">CBS 101466</strain>
    </source>
</reference>
<feature type="compositionally biased region" description="Low complexity" evidence="1">
    <location>
        <begin position="592"/>
        <end position="604"/>
    </location>
</feature>
<feature type="domain" description="5'-3' DNA helicase ZGRF1-like N-terminal" evidence="2">
    <location>
        <begin position="30"/>
        <end position="110"/>
    </location>
</feature>
<evidence type="ECO:0000259" key="2">
    <source>
        <dbReference type="Pfam" id="PF10382"/>
    </source>
</evidence>
<feature type="region of interest" description="Disordered" evidence="1">
    <location>
        <begin position="361"/>
        <end position="454"/>
    </location>
</feature>
<feature type="compositionally biased region" description="Polar residues" evidence="1">
    <location>
        <begin position="221"/>
        <end position="234"/>
    </location>
</feature>
<dbReference type="GO" id="GO:0035861">
    <property type="term" value="C:site of double-strand break"/>
    <property type="evidence" value="ECO:0007669"/>
    <property type="project" value="TreeGrafter"/>
</dbReference>
<dbReference type="VEuPathDB" id="FungiDB:HMPREF1541_04869"/>
<evidence type="ECO:0000256" key="1">
    <source>
        <dbReference type="SAM" id="MobiDB-lite"/>
    </source>
</evidence>
<dbReference type="AlphaFoldDB" id="W2RVW1"/>
<dbReference type="eggNOG" id="ENOG502SEDR">
    <property type="taxonomic scope" value="Eukaryota"/>
</dbReference>
<dbReference type="Pfam" id="PF10382">
    <property type="entry name" value="ZGRF1-like_N"/>
    <property type="match status" value="1"/>
</dbReference>
<evidence type="ECO:0000313" key="4">
    <source>
        <dbReference type="Proteomes" id="UP000030752"/>
    </source>
</evidence>
<dbReference type="EMBL" id="KB822720">
    <property type="protein sequence ID" value="ETN40592.1"/>
    <property type="molecule type" value="Genomic_DNA"/>
</dbReference>
<dbReference type="InterPro" id="IPR018838">
    <property type="entry name" value="ZGRF1-like_N"/>
</dbReference>
<feature type="region of interest" description="Disordered" evidence="1">
    <location>
        <begin position="1"/>
        <end position="23"/>
    </location>
</feature>
<dbReference type="InParanoid" id="W2RVW1"/>
<dbReference type="RefSeq" id="XP_008717435.1">
    <property type="nucleotide sequence ID" value="XM_008719213.1"/>
</dbReference>
<sequence>MAPATAQGTRGAQVTPSNLPGPLSQATAPVLEFRCLYTRDVRKKAKKWHDGSLRYHTFNKRVMVYDDNKFYIGDAHYRQDGEVGEGTELLLDSHVMVEVGEPIGQTETDLNQVVHQRPSPQRPAVQRPPGIPRIAASQNKLKSIKDVLGASQCSVGRVRTPYQSPYDRRQVEQAVHSAEPPAKRQKTALGKENVPQSELAKPRSPKASVPEQQRRLVSPKPSRQLQPLKSTQNLVGRVEEVCDLSSDGEPVQPTRPKPVLQRSPQVQQEAKKRLRSPGAGPDTRLSSPKPMSAVQKPAGGSGKPKKLLSDRLHSLSAPRSHSAASNHSLPALNVYTARLGTTQLQFSREKPRRKLMSRALLPGSAVQDSGIRRHPPPESTRPPRLSSRTESGQNPDDGNSGEGESFESSIQPQRPPGPTNTHRQLEESQADVNTWYRNTRVENPNSPIQRRTSIDEADIASRSRRGSGNQIIDLTSSPLFVPQDVDAPMPPPSAEQRIESSQEFEVRMLEGTKPPGDTADEPIDLSPKPQSPSLVGFSTINISPIKHQRSPSPYSSRSSSPAFTDGPSRKTIQERMPPPPLPTLRPTPAPAPTELALYPSPSRSRPFRRTLSANDALQEDLETTVSASSSDDEFGGPSALLSDFPPTAALLQRDSPSVRRTSPSKARVPANIRRTLSEPVQVDSAAATTRTVSIKDVRGVNVEPIAEEPGEETTGPWTVDEAWLLFDVDAWPAAKKSLLPVWATAGNGHNATAQMRMGLSTGAGVSAAGLGGFGSARGVLERERTAQGIGRLRDEVAGVY</sequence>